<evidence type="ECO:0000313" key="3">
    <source>
        <dbReference type="EMBL" id="VDL89228.1"/>
    </source>
</evidence>
<dbReference type="GO" id="GO:0008270">
    <property type="term" value="F:zinc ion binding"/>
    <property type="evidence" value="ECO:0007669"/>
    <property type="project" value="UniProtKB-KW"/>
</dbReference>
<name>A0A183SF45_SCHSO</name>
<accession>A0A183SF45</accession>
<keyword evidence="1" id="KW-0479">Metal-binding</keyword>
<dbReference type="OrthoDB" id="341511at2759"/>
<keyword evidence="1" id="KW-0862">Zinc</keyword>
<keyword evidence="1" id="KW-0863">Zinc-finger</keyword>
<dbReference type="PROSITE" id="PS50157">
    <property type="entry name" value="ZINC_FINGER_C2H2_2"/>
    <property type="match status" value="1"/>
</dbReference>
<gene>
    <name evidence="3" type="ORF">SSLN_LOCUS2843</name>
</gene>
<protein>
    <submittedName>
        <fullName evidence="5">C2H2-type domain-containing protein</fullName>
    </submittedName>
</protein>
<proteinExistence type="predicted"/>
<evidence type="ECO:0000256" key="1">
    <source>
        <dbReference type="PROSITE-ProRule" id="PRU00042"/>
    </source>
</evidence>
<sequence length="257" mass="29140">MDKADVLTKLLYRAETWTVYSNQARKLNPPTLTPGITSHLITCNFHHRLHLQYHHHHQRWGLSPKLSSMRPHIHLRIGLVGHLRIHRTETGEPVPGAPHHQRWGISPKLYSMRPHIHLTQLVGHLRIHHTETGEPVAGETTHSRDRHLHRLRTFTHRMGVFGHMRIQDSGIHRNADNTDTQCIPSAPALLTATATPTTMNDIPPVSTDFSCPHCARNFNSRIGLVGHLRIYRTEAGLPRTVHRDNEAATAIAPTLTI</sequence>
<dbReference type="AlphaFoldDB" id="A0A183SF45"/>
<evidence type="ECO:0000313" key="4">
    <source>
        <dbReference type="Proteomes" id="UP000275846"/>
    </source>
</evidence>
<evidence type="ECO:0000313" key="5">
    <source>
        <dbReference type="WBParaSite" id="SSLN_0000293801-mRNA-1"/>
    </source>
</evidence>
<dbReference type="Proteomes" id="UP000275846">
    <property type="component" value="Unassembled WGS sequence"/>
</dbReference>
<keyword evidence="4" id="KW-1185">Reference proteome</keyword>
<dbReference type="InterPro" id="IPR013087">
    <property type="entry name" value="Znf_C2H2_type"/>
</dbReference>
<reference evidence="3 4" key="2">
    <citation type="submission" date="2018-11" db="EMBL/GenBank/DDBJ databases">
        <authorList>
            <consortium name="Pathogen Informatics"/>
        </authorList>
    </citation>
    <scope>NUCLEOTIDE SEQUENCE [LARGE SCALE GENOMIC DNA]</scope>
    <source>
        <strain evidence="3 4">NST_G2</strain>
    </source>
</reference>
<reference evidence="5" key="1">
    <citation type="submission" date="2016-06" db="UniProtKB">
        <authorList>
            <consortium name="WormBaseParasite"/>
        </authorList>
    </citation>
    <scope>IDENTIFICATION</scope>
</reference>
<dbReference type="WBParaSite" id="SSLN_0000293801-mRNA-1">
    <property type="protein sequence ID" value="SSLN_0000293801-mRNA-1"/>
    <property type="gene ID" value="SSLN_0000293801"/>
</dbReference>
<evidence type="ECO:0000259" key="2">
    <source>
        <dbReference type="PROSITE" id="PS50157"/>
    </source>
</evidence>
<dbReference type="EMBL" id="UYSU01032354">
    <property type="protein sequence ID" value="VDL89228.1"/>
    <property type="molecule type" value="Genomic_DNA"/>
</dbReference>
<organism evidence="5">
    <name type="scientific">Schistocephalus solidus</name>
    <name type="common">Tapeworm</name>
    <dbReference type="NCBI Taxonomy" id="70667"/>
    <lineage>
        <taxon>Eukaryota</taxon>
        <taxon>Metazoa</taxon>
        <taxon>Spiralia</taxon>
        <taxon>Lophotrochozoa</taxon>
        <taxon>Platyhelminthes</taxon>
        <taxon>Cestoda</taxon>
        <taxon>Eucestoda</taxon>
        <taxon>Diphyllobothriidea</taxon>
        <taxon>Diphyllobothriidae</taxon>
        <taxon>Schistocephalus</taxon>
    </lineage>
</organism>
<feature type="domain" description="C2H2-type" evidence="2">
    <location>
        <begin position="209"/>
        <end position="236"/>
    </location>
</feature>